<sequence>MKRGNRWRGIAAAVLAGAVIMAGCASAKDSGTSTVDDTAVGTVEQFTGQAIVPVTKTASPAAEPATDGETPDLSGLPAMTGRYLRTKNGGNMVVLDREGPVSFQSTEEEPRFVQLHSGDKVEVKLEFIQETYPGQSEALDIRLLEKGSLEDVDADTLASLTEMGWLEPEQEKDKQVVLGGVLLRSTGRTAKISCGTPDGTLGSSVAFNRTPTEEGQSNFGYRDIDYIYLDENAAAVKLGGSYILFLADGTVEYEGRFFAADQLSPETLEWLENYNSLPEEGQRSISMVPHDLIGDDGLEGDRAVETDAQN</sequence>
<comment type="caution">
    <text evidence="3">The sequence shown here is derived from an EMBL/GenBank/DDBJ whole genome shotgun (WGS) entry which is preliminary data.</text>
</comment>
<gene>
    <name evidence="3" type="ORF">CLOSTASPAR_05969</name>
</gene>
<feature type="chain" id="PRO_5002897374" description="Lipoprotein" evidence="2">
    <location>
        <begin position="28"/>
        <end position="310"/>
    </location>
</feature>
<accession>C0D9L9</accession>
<feature type="region of interest" description="Disordered" evidence="1">
    <location>
        <begin position="58"/>
        <end position="78"/>
    </location>
</feature>
<reference evidence="3 4" key="2">
    <citation type="submission" date="2009-02" db="EMBL/GenBank/DDBJ databases">
        <title>Draft genome sequence of Clostridium asparagiforme (DSM 15981).</title>
        <authorList>
            <person name="Sudarsanam P."/>
            <person name="Ley R."/>
            <person name="Guruge J."/>
            <person name="Turnbaugh P.J."/>
            <person name="Mahowald M."/>
            <person name="Liep D."/>
            <person name="Gordon J."/>
        </authorList>
    </citation>
    <scope>NUCLEOTIDE SEQUENCE [LARGE SCALE GENOMIC DNA]</scope>
    <source>
        <strain evidence="3 4">DSM 15981</strain>
    </source>
</reference>
<feature type="signal peptide" evidence="2">
    <location>
        <begin position="1"/>
        <end position="27"/>
    </location>
</feature>
<proteinExistence type="predicted"/>
<evidence type="ECO:0000313" key="4">
    <source>
        <dbReference type="Proteomes" id="UP000004756"/>
    </source>
</evidence>
<dbReference type="RefSeq" id="WP_007718154.1">
    <property type="nucleotide sequence ID" value="NZ_CP102272.1"/>
</dbReference>
<evidence type="ECO:0008006" key="5">
    <source>
        <dbReference type="Google" id="ProtNLM"/>
    </source>
</evidence>
<reference evidence="3 4" key="1">
    <citation type="submission" date="2009-01" db="EMBL/GenBank/DDBJ databases">
        <authorList>
            <person name="Fulton L."/>
            <person name="Clifton S."/>
            <person name="Fulton B."/>
            <person name="Xu J."/>
            <person name="Minx P."/>
            <person name="Pepin K.H."/>
            <person name="Johnson M."/>
            <person name="Bhonagiri V."/>
            <person name="Nash W.E."/>
            <person name="Mardis E.R."/>
            <person name="Wilson R.K."/>
        </authorList>
    </citation>
    <scope>NUCLEOTIDE SEQUENCE [LARGE SCALE GENOMIC DNA]</scope>
    <source>
        <strain evidence="3 4">DSM 15981</strain>
    </source>
</reference>
<evidence type="ECO:0000256" key="1">
    <source>
        <dbReference type="SAM" id="MobiDB-lite"/>
    </source>
</evidence>
<evidence type="ECO:0000256" key="2">
    <source>
        <dbReference type="SAM" id="SignalP"/>
    </source>
</evidence>
<keyword evidence="4" id="KW-1185">Reference proteome</keyword>
<organism evidence="3 4">
    <name type="scientific">[Clostridium] asparagiforme DSM 15981</name>
    <dbReference type="NCBI Taxonomy" id="518636"/>
    <lineage>
        <taxon>Bacteria</taxon>
        <taxon>Bacillati</taxon>
        <taxon>Bacillota</taxon>
        <taxon>Clostridia</taxon>
        <taxon>Lachnospirales</taxon>
        <taxon>Lachnospiraceae</taxon>
        <taxon>Enterocloster</taxon>
    </lineage>
</organism>
<evidence type="ECO:0000313" key="3">
    <source>
        <dbReference type="EMBL" id="EEG51980.1"/>
    </source>
</evidence>
<dbReference type="Proteomes" id="UP000004756">
    <property type="component" value="Unassembled WGS sequence"/>
</dbReference>
<dbReference type="PROSITE" id="PS51257">
    <property type="entry name" value="PROKAR_LIPOPROTEIN"/>
    <property type="match status" value="1"/>
</dbReference>
<dbReference type="EMBL" id="ACCJ01000497">
    <property type="protein sequence ID" value="EEG51980.1"/>
    <property type="molecule type" value="Genomic_DNA"/>
</dbReference>
<protein>
    <recommendedName>
        <fullName evidence="5">Lipoprotein</fullName>
    </recommendedName>
</protein>
<dbReference type="HOGENOM" id="CLU_914573_0_0_9"/>
<keyword evidence="2" id="KW-0732">Signal</keyword>
<dbReference type="AlphaFoldDB" id="C0D9L9"/>
<name>C0D9L9_9FIRM</name>